<accession>A0ABV0JVX7</accession>
<dbReference type="InterPro" id="IPR042099">
    <property type="entry name" value="ANL_N_sf"/>
</dbReference>
<dbReference type="Gene3D" id="3.30.300.30">
    <property type="match status" value="1"/>
</dbReference>
<gene>
    <name evidence="5" type="ORF">NDI37_23220</name>
</gene>
<dbReference type="Pfam" id="PF00501">
    <property type="entry name" value="AMP-binding"/>
    <property type="match status" value="1"/>
</dbReference>
<dbReference type="PANTHER" id="PTHR43201">
    <property type="entry name" value="ACYL-COA SYNTHETASE"/>
    <property type="match status" value="1"/>
</dbReference>
<feature type="domain" description="AMP-binding enzyme C-terminal" evidence="4">
    <location>
        <begin position="366"/>
        <end position="440"/>
    </location>
</feature>
<dbReference type="EMBL" id="JAMPKK010000067">
    <property type="protein sequence ID" value="MEP0867365.1"/>
    <property type="molecule type" value="Genomic_DNA"/>
</dbReference>
<dbReference type="Pfam" id="PF13193">
    <property type="entry name" value="AMP-binding_C"/>
    <property type="match status" value="1"/>
</dbReference>
<keyword evidence="6" id="KW-1185">Reference proteome</keyword>
<comment type="similarity">
    <text evidence="1">Belongs to the ATP-dependent AMP-binding enzyme family.</text>
</comment>
<keyword evidence="2 5" id="KW-0436">Ligase</keyword>
<protein>
    <submittedName>
        <fullName evidence="5">2-succinylbenzoate--CoA ligase</fullName>
    </submittedName>
</protein>
<evidence type="ECO:0000313" key="6">
    <source>
        <dbReference type="Proteomes" id="UP001442494"/>
    </source>
</evidence>
<proteinExistence type="inferred from homology"/>
<reference evidence="5 6" key="1">
    <citation type="submission" date="2022-04" db="EMBL/GenBank/DDBJ databases">
        <title>Positive selection, recombination, and allopatry shape intraspecific diversity of widespread and dominant cyanobacteria.</title>
        <authorList>
            <person name="Wei J."/>
            <person name="Shu W."/>
            <person name="Hu C."/>
        </authorList>
    </citation>
    <scope>NUCLEOTIDE SEQUENCE [LARGE SCALE GENOMIC DNA]</scope>
    <source>
        <strain evidence="5 6">GB2-A5</strain>
    </source>
</reference>
<comment type="caution">
    <text evidence="5">The sequence shown here is derived from an EMBL/GenBank/DDBJ whole genome shotgun (WGS) entry which is preliminary data.</text>
</comment>
<dbReference type="Proteomes" id="UP001442494">
    <property type="component" value="Unassembled WGS sequence"/>
</dbReference>
<dbReference type="PANTHER" id="PTHR43201:SF5">
    <property type="entry name" value="MEDIUM-CHAIN ACYL-COA LIGASE ACSF2, MITOCHONDRIAL"/>
    <property type="match status" value="1"/>
</dbReference>
<dbReference type="RefSeq" id="WP_190423180.1">
    <property type="nucleotide sequence ID" value="NZ_JAMPKK010000067.1"/>
</dbReference>
<evidence type="ECO:0000259" key="3">
    <source>
        <dbReference type="Pfam" id="PF00501"/>
    </source>
</evidence>
<dbReference type="GO" id="GO:0016874">
    <property type="term" value="F:ligase activity"/>
    <property type="evidence" value="ECO:0007669"/>
    <property type="project" value="UniProtKB-KW"/>
</dbReference>
<dbReference type="Gene3D" id="3.40.50.12780">
    <property type="entry name" value="N-terminal domain of ligase-like"/>
    <property type="match status" value="1"/>
</dbReference>
<evidence type="ECO:0000313" key="5">
    <source>
        <dbReference type="EMBL" id="MEP0867365.1"/>
    </source>
</evidence>
<dbReference type="InterPro" id="IPR000873">
    <property type="entry name" value="AMP-dep_synth/lig_dom"/>
</dbReference>
<evidence type="ECO:0000256" key="2">
    <source>
        <dbReference type="ARBA" id="ARBA00022598"/>
    </source>
</evidence>
<feature type="domain" description="AMP-dependent synthetase/ligase" evidence="3">
    <location>
        <begin position="32"/>
        <end position="321"/>
    </location>
</feature>
<organism evidence="5 6">
    <name type="scientific">Funiculus sociatus GB2-A5</name>
    <dbReference type="NCBI Taxonomy" id="2933946"/>
    <lineage>
        <taxon>Bacteria</taxon>
        <taxon>Bacillati</taxon>
        <taxon>Cyanobacteriota</taxon>
        <taxon>Cyanophyceae</taxon>
        <taxon>Coleofasciculales</taxon>
        <taxon>Coleofasciculaceae</taxon>
        <taxon>Funiculus</taxon>
    </lineage>
</organism>
<dbReference type="NCBIfam" id="NF005662">
    <property type="entry name" value="PRK07445.1-4"/>
    <property type="match status" value="1"/>
</dbReference>
<sequence>METPLEYLKKRTGDDWLIGEDSRQFTSLAEKLFLQLIQENQPKILLSEPEPIKFIASFIAAVAAGCPVFLCNPNWVKQEWQQVLDLVQPDIILGQEITTNRQQRYSPIPYPQSPIPNSIMIPTGGSSGKIRFAIHTWETLMNSVQGFRKYFQLTQVNSFCVLPLYHVSGLMQFMRSFTSGGKFLIKPFKALEAGEKCNIEASEFFISLVPTQLQRLLQNPELAAWLSHFQTVLLGGAPAWRELLEQARHQNIRLAPTYGMTETASQIATLKPEEFLKGNNSSGQILPHAKVTIRSPNNEILDINNTGIITIQTNSLALGYYPETFPNNHQFQVDDIGFIDKQGDINIIGRNSNKIITGGENVFPSEIEAAIRATGLVADICIIGLPDSHWGEIVTAIYIPSDPEIYTNTLQTAIENKLSKFKRPKQWIPVKTLPRNSQGKINLEQLQKIAITNTPA</sequence>
<evidence type="ECO:0000259" key="4">
    <source>
        <dbReference type="Pfam" id="PF13193"/>
    </source>
</evidence>
<evidence type="ECO:0000256" key="1">
    <source>
        <dbReference type="ARBA" id="ARBA00006432"/>
    </source>
</evidence>
<dbReference type="InterPro" id="IPR045851">
    <property type="entry name" value="AMP-bd_C_sf"/>
</dbReference>
<dbReference type="InterPro" id="IPR025110">
    <property type="entry name" value="AMP-bd_C"/>
</dbReference>
<dbReference type="SUPFAM" id="SSF56801">
    <property type="entry name" value="Acetyl-CoA synthetase-like"/>
    <property type="match status" value="1"/>
</dbReference>
<name>A0ABV0JVX7_9CYAN</name>